<organism evidence="1 2">
    <name type="scientific">Nonomuraea indica</name>
    <dbReference type="NCBI Taxonomy" id="1581193"/>
    <lineage>
        <taxon>Bacteria</taxon>
        <taxon>Bacillati</taxon>
        <taxon>Actinomycetota</taxon>
        <taxon>Actinomycetes</taxon>
        <taxon>Streptosporangiales</taxon>
        <taxon>Streptosporangiaceae</taxon>
        <taxon>Nonomuraea</taxon>
    </lineage>
</organism>
<keyword evidence="2" id="KW-1185">Reference proteome</keyword>
<dbReference type="RefSeq" id="WP_397025290.1">
    <property type="nucleotide sequence ID" value="NZ_JBITMB010000010.1"/>
</dbReference>
<accession>A0ABW8AEX4</accession>
<gene>
    <name evidence="1" type="ORF">ACIBP5_33655</name>
</gene>
<evidence type="ECO:0000313" key="1">
    <source>
        <dbReference type="EMBL" id="MFI7444943.1"/>
    </source>
</evidence>
<reference evidence="1 2" key="1">
    <citation type="submission" date="2024-10" db="EMBL/GenBank/DDBJ databases">
        <title>The Natural Products Discovery Center: Release of the First 8490 Sequenced Strains for Exploring Actinobacteria Biosynthetic Diversity.</title>
        <authorList>
            <person name="Kalkreuter E."/>
            <person name="Kautsar S.A."/>
            <person name="Yang D."/>
            <person name="Bader C.D."/>
            <person name="Teijaro C.N."/>
            <person name="Fluegel L."/>
            <person name="Davis C.M."/>
            <person name="Simpson J.R."/>
            <person name="Lauterbach L."/>
            <person name="Steele A.D."/>
            <person name="Gui C."/>
            <person name="Meng S."/>
            <person name="Li G."/>
            <person name="Viehrig K."/>
            <person name="Ye F."/>
            <person name="Su P."/>
            <person name="Kiefer A.F."/>
            <person name="Nichols A."/>
            <person name="Cepeda A.J."/>
            <person name="Yan W."/>
            <person name="Fan B."/>
            <person name="Jiang Y."/>
            <person name="Adhikari A."/>
            <person name="Zheng C.-J."/>
            <person name="Schuster L."/>
            <person name="Cowan T.M."/>
            <person name="Smanski M.J."/>
            <person name="Chevrette M.G."/>
            <person name="De Carvalho L.P.S."/>
            <person name="Shen B."/>
        </authorList>
    </citation>
    <scope>NUCLEOTIDE SEQUENCE [LARGE SCALE GENOMIC DNA]</scope>
    <source>
        <strain evidence="1 2">NPDC049503</strain>
    </source>
</reference>
<proteinExistence type="predicted"/>
<dbReference type="Proteomes" id="UP001612928">
    <property type="component" value="Unassembled WGS sequence"/>
</dbReference>
<name>A0ABW8AEX4_9ACTN</name>
<sequence>MAELGMLVIWEEGSEDDVHPSSLDKASATKLVGATPGDLTILTADTDKHVCVAVEAYARRPPVEVEGWEKVVEVGYRSTAGEMVFTGEDDDGNMIEVDELPDLAIRGTGRYRVRVHMRGAKAALADDGDARQNFLVVVYPGDSRQTEIYRQLRVRGVRLAGEELTDRLYGAWPGGR</sequence>
<protein>
    <submittedName>
        <fullName evidence="1">Uncharacterized protein</fullName>
    </submittedName>
</protein>
<evidence type="ECO:0000313" key="2">
    <source>
        <dbReference type="Proteomes" id="UP001612928"/>
    </source>
</evidence>
<comment type="caution">
    <text evidence="1">The sequence shown here is derived from an EMBL/GenBank/DDBJ whole genome shotgun (WGS) entry which is preliminary data.</text>
</comment>
<dbReference type="EMBL" id="JBITMB010000010">
    <property type="protein sequence ID" value="MFI7444943.1"/>
    <property type="molecule type" value="Genomic_DNA"/>
</dbReference>